<protein>
    <submittedName>
        <fullName evidence="2">Uncharacterized protein</fullName>
    </submittedName>
</protein>
<evidence type="ECO:0000313" key="3">
    <source>
        <dbReference type="Proteomes" id="UP001342314"/>
    </source>
</evidence>
<dbReference type="Proteomes" id="UP001342314">
    <property type="component" value="Unassembled WGS sequence"/>
</dbReference>
<organism evidence="2 3">
    <name type="scientific">Rhodotorula paludigena</name>
    <dbReference type="NCBI Taxonomy" id="86838"/>
    <lineage>
        <taxon>Eukaryota</taxon>
        <taxon>Fungi</taxon>
        <taxon>Dikarya</taxon>
        <taxon>Basidiomycota</taxon>
        <taxon>Pucciniomycotina</taxon>
        <taxon>Microbotryomycetes</taxon>
        <taxon>Sporidiobolales</taxon>
        <taxon>Sporidiobolaceae</taxon>
        <taxon>Rhodotorula</taxon>
    </lineage>
</organism>
<reference evidence="2 3" key="1">
    <citation type="submission" date="2021-12" db="EMBL/GenBank/DDBJ databases">
        <title>High titer production of polyol ester of fatty acids by Rhodotorula paludigena BS15 towards product separation-free biomass refinery.</title>
        <authorList>
            <person name="Mano J."/>
            <person name="Ono H."/>
            <person name="Tanaka T."/>
            <person name="Naito K."/>
            <person name="Sushida H."/>
            <person name="Ike M."/>
            <person name="Tokuyasu K."/>
            <person name="Kitaoka M."/>
        </authorList>
    </citation>
    <scope>NUCLEOTIDE SEQUENCE [LARGE SCALE GENOMIC DNA]</scope>
    <source>
        <strain evidence="2 3">BS15</strain>
    </source>
</reference>
<gene>
    <name evidence="2" type="ORF">Rhopal_006953-T1</name>
</gene>
<dbReference type="AlphaFoldDB" id="A0AAV5GTP5"/>
<sequence>MAPITLASTQDVAVPANVNEERNPQIVSYMSCTVSRKDEAAELANEERNPQIVSYMSPAPPSVDSRRWRSGSSDASPDFADVAVPANVNEERNPQIVSYMSCTVSRKDEAAELANEERNPQIVSYMSCTIA</sequence>
<accession>A0AAV5GTP5</accession>
<evidence type="ECO:0000256" key="1">
    <source>
        <dbReference type="SAM" id="MobiDB-lite"/>
    </source>
</evidence>
<comment type="caution">
    <text evidence="2">The sequence shown here is derived from an EMBL/GenBank/DDBJ whole genome shotgun (WGS) entry which is preliminary data.</text>
</comment>
<feature type="compositionally biased region" description="Basic and acidic residues" evidence="1">
    <location>
        <begin position="40"/>
        <end position="49"/>
    </location>
</feature>
<dbReference type="EMBL" id="BQKY01000015">
    <property type="protein sequence ID" value="GJN93894.1"/>
    <property type="molecule type" value="Genomic_DNA"/>
</dbReference>
<feature type="region of interest" description="Disordered" evidence="1">
    <location>
        <begin position="40"/>
        <end position="80"/>
    </location>
</feature>
<proteinExistence type="predicted"/>
<name>A0AAV5GTP5_9BASI</name>
<evidence type="ECO:0000313" key="2">
    <source>
        <dbReference type="EMBL" id="GJN93894.1"/>
    </source>
</evidence>
<keyword evidence="3" id="KW-1185">Reference proteome</keyword>